<dbReference type="KEGG" id="kpin:30169909"/>
<dbReference type="OrthoDB" id="3063881at2759"/>
<dbReference type="EMBL" id="CP144522">
    <property type="protein sequence ID" value="WWC69515.1"/>
    <property type="molecule type" value="Genomic_DNA"/>
</dbReference>
<dbReference type="GeneID" id="30169909"/>
<gene>
    <name evidence="1" type="ORF">I206_01540</name>
    <name evidence="2" type="ORF">I206_103457</name>
</gene>
<dbReference type="EMBL" id="KI894008">
    <property type="protein sequence ID" value="OCF52254.1"/>
    <property type="molecule type" value="Genomic_DNA"/>
</dbReference>
<name>A0A1B9I9Y4_9TREE</name>
<dbReference type="Proteomes" id="UP000094020">
    <property type="component" value="Chromosome 4"/>
</dbReference>
<organism evidence="1">
    <name type="scientific">Kwoniella pini CBS 10737</name>
    <dbReference type="NCBI Taxonomy" id="1296096"/>
    <lineage>
        <taxon>Eukaryota</taxon>
        <taxon>Fungi</taxon>
        <taxon>Dikarya</taxon>
        <taxon>Basidiomycota</taxon>
        <taxon>Agaricomycotina</taxon>
        <taxon>Tremellomycetes</taxon>
        <taxon>Tremellales</taxon>
        <taxon>Cryptococcaceae</taxon>
        <taxon>Kwoniella</taxon>
    </lineage>
</organism>
<proteinExistence type="predicted"/>
<evidence type="ECO:0000313" key="1">
    <source>
        <dbReference type="EMBL" id="OCF52254.1"/>
    </source>
</evidence>
<dbReference type="STRING" id="1296096.A0A1B9I9Y4"/>
<keyword evidence="3" id="KW-1185">Reference proteome</keyword>
<protein>
    <submittedName>
        <fullName evidence="1">Uncharacterized protein</fullName>
    </submittedName>
</protein>
<reference evidence="1" key="3">
    <citation type="submission" date="2016-07" db="EMBL/GenBank/DDBJ databases">
        <title>Evolution of pathogenesis and genome organization in the Tremellales.</title>
        <authorList>
            <person name="Cuomo C."/>
            <person name="Litvintseva A."/>
            <person name="Heitman J."/>
            <person name="Chen Y."/>
            <person name="Sun S."/>
            <person name="Springer D."/>
            <person name="Dromer F."/>
            <person name="Young S."/>
            <person name="Zeng Q."/>
            <person name="Chapman S."/>
            <person name="Gujja S."/>
            <person name="Saif S."/>
            <person name="Birren B."/>
        </authorList>
    </citation>
    <scope>NUCLEOTIDE SEQUENCE</scope>
    <source>
        <strain evidence="1">CBS 10737</strain>
    </source>
</reference>
<dbReference type="AlphaFoldDB" id="A0A1B9I9Y4"/>
<reference evidence="2" key="2">
    <citation type="submission" date="2013-07" db="EMBL/GenBank/DDBJ databases">
        <authorList>
            <consortium name="The Broad Institute Genome Sequencing Platform"/>
            <person name="Cuomo C."/>
            <person name="Litvintseva A."/>
            <person name="Chen Y."/>
            <person name="Heitman J."/>
            <person name="Sun S."/>
            <person name="Springer D."/>
            <person name="Dromer F."/>
            <person name="Young S.K."/>
            <person name="Zeng Q."/>
            <person name="Gargeya S."/>
            <person name="Fitzgerald M."/>
            <person name="Abouelleil A."/>
            <person name="Alvarado L."/>
            <person name="Berlin A.M."/>
            <person name="Chapman S.B."/>
            <person name="Dewar J."/>
            <person name="Goldberg J."/>
            <person name="Griggs A."/>
            <person name="Gujja S."/>
            <person name="Hansen M."/>
            <person name="Howarth C."/>
            <person name="Imamovic A."/>
            <person name="Larimer J."/>
            <person name="McCowan C."/>
            <person name="Murphy C."/>
            <person name="Pearson M."/>
            <person name="Priest M."/>
            <person name="Roberts A."/>
            <person name="Saif S."/>
            <person name="Shea T."/>
            <person name="Sykes S."/>
            <person name="Wortman J."/>
            <person name="Nusbaum C."/>
            <person name="Birren B."/>
        </authorList>
    </citation>
    <scope>NUCLEOTIDE SEQUENCE</scope>
    <source>
        <strain evidence="2">CBS 10737</strain>
    </source>
</reference>
<accession>A0A1B9I9Y4</accession>
<evidence type="ECO:0000313" key="3">
    <source>
        <dbReference type="Proteomes" id="UP000094020"/>
    </source>
</evidence>
<dbReference type="RefSeq" id="XP_019013473.1">
    <property type="nucleotide sequence ID" value="XM_019153312.1"/>
</dbReference>
<sequence>MRCAVRPDLAAEWWCESHGIRLSSLVAAILISSGHIKSSSLTPARPAEYGTTRRAYDPMTGTIDAALDITQDLGEGLVNLVTKPQKGLTTISAFPFVGASKILDGFSTGLHNLPRLYGYDVRVKGQVKDVRSGFAEGGKAFAYGLYDGITGIVTTPVKAAQDAKAKGTSSQSTAIAKGVAQGIMNAWSLPLAGANSLISDSVKGMVASCSDDGSNITQIEATKLYHGVKALESASHAERNYIISQFEHVSEEKRMKRGTMGKRIWHSLNRTRKVA</sequence>
<reference evidence="2" key="4">
    <citation type="submission" date="2024-02" db="EMBL/GenBank/DDBJ databases">
        <title>Comparative genomics of Cryptococcus and Kwoniella reveals pathogenesis evolution and contrasting modes of karyotype evolution via chromosome fusion or intercentromeric recombination.</title>
        <authorList>
            <person name="Coelho M.A."/>
            <person name="David-Palma M."/>
            <person name="Shea T."/>
            <person name="Bowers K."/>
            <person name="McGinley-Smith S."/>
            <person name="Mohammad A.W."/>
            <person name="Gnirke A."/>
            <person name="Yurkov A.M."/>
            <person name="Nowrousian M."/>
            <person name="Sun S."/>
            <person name="Cuomo C.A."/>
            <person name="Heitman J."/>
        </authorList>
    </citation>
    <scope>NUCLEOTIDE SEQUENCE</scope>
    <source>
        <strain evidence="2">CBS 10737</strain>
    </source>
</reference>
<reference evidence="1" key="1">
    <citation type="submission" date="2013-07" db="EMBL/GenBank/DDBJ databases">
        <title>The Genome Sequence of Cryptococcus pinus CBS10737.</title>
        <authorList>
            <consortium name="The Broad Institute Genome Sequencing Platform"/>
            <person name="Cuomo C."/>
            <person name="Litvintseva A."/>
            <person name="Chen Y."/>
            <person name="Heitman J."/>
            <person name="Sun S."/>
            <person name="Springer D."/>
            <person name="Dromer F."/>
            <person name="Young S.K."/>
            <person name="Zeng Q."/>
            <person name="Gargeya S."/>
            <person name="Fitzgerald M."/>
            <person name="Abouelleil A."/>
            <person name="Alvarado L."/>
            <person name="Berlin A.M."/>
            <person name="Chapman S.B."/>
            <person name="Dewar J."/>
            <person name="Goldberg J."/>
            <person name="Griggs A."/>
            <person name="Gujja S."/>
            <person name="Hansen M."/>
            <person name="Howarth C."/>
            <person name="Imamovic A."/>
            <person name="Larimer J."/>
            <person name="McCowan C."/>
            <person name="Murphy C."/>
            <person name="Pearson M."/>
            <person name="Priest M."/>
            <person name="Roberts A."/>
            <person name="Saif S."/>
            <person name="Shea T."/>
            <person name="Sykes S."/>
            <person name="Wortman J."/>
            <person name="Nusbaum C."/>
            <person name="Birren B."/>
        </authorList>
    </citation>
    <scope>NUCLEOTIDE SEQUENCE [LARGE SCALE GENOMIC DNA]</scope>
    <source>
        <strain evidence="1">CBS 10737</strain>
    </source>
</reference>
<evidence type="ECO:0000313" key="2">
    <source>
        <dbReference type="EMBL" id="WWC69515.1"/>
    </source>
</evidence>